<dbReference type="RefSeq" id="WP_046510213.1">
    <property type="nucleotide sequence ID" value="NZ_JQGJ02000042.1"/>
</dbReference>
<dbReference type="EMBL" id="JQGJ02000042">
    <property type="protein sequence ID" value="KKK07885.1"/>
    <property type="molecule type" value="Genomic_DNA"/>
</dbReference>
<protein>
    <submittedName>
        <fullName evidence="1">Uncharacterized protein</fullName>
    </submittedName>
</protein>
<name>A0A0U1PQI2_9PSED</name>
<sequence length="257" mass="27954">MDSFYKLYLAEKSHPLDDEVLEKALESFEGAALKFSSDFIDDAKQRDNYNRNVKRVRAEVLLQVRSGKVSVKEAAEFCYEMRNKIMAEVRSKTSVHGKAIAEKKKIISPSLEKLLDERAVKKFGKSFMALGAEQKNSMYYEIVESSARPNAGFNTLNKALRVSGKVLIIVTVAYAAYEIANAENKQKEAIKQGVIVGGGAAGAALASLAVSTVCGPGAPFCAVGLMLAAGIASGWAASTFAEAYDDEIEEFSKWEVN</sequence>
<evidence type="ECO:0000313" key="1">
    <source>
        <dbReference type="EMBL" id="KKK07885.1"/>
    </source>
</evidence>
<dbReference type="Proteomes" id="UP000030949">
    <property type="component" value="Unassembled WGS sequence"/>
</dbReference>
<evidence type="ECO:0000313" key="2">
    <source>
        <dbReference type="Proteomes" id="UP000030949"/>
    </source>
</evidence>
<proteinExistence type="predicted"/>
<dbReference type="OrthoDB" id="6713493at2"/>
<comment type="caution">
    <text evidence="1">The sequence shown here is derived from an EMBL/GenBank/DDBJ whole genome shotgun (WGS) entry which is preliminary data.</text>
</comment>
<gene>
    <name evidence="1" type="ORF">JZ00_31390</name>
</gene>
<accession>A0A0U1PQI2</accession>
<reference evidence="1 2" key="1">
    <citation type="submission" date="2015-03" db="EMBL/GenBank/DDBJ databases">
        <title>Pseudomonas frederiksbergensis hydrocarbon degrader.</title>
        <authorList>
            <person name="Brown L.M."/>
            <person name="Ruiz O.N."/>
            <person name="Mueller S."/>
            <person name="Gunasekera T.S."/>
        </authorList>
    </citation>
    <scope>NUCLEOTIDE SEQUENCE [LARGE SCALE GENOMIC DNA]</scope>
    <source>
        <strain evidence="1 2">SI8</strain>
    </source>
</reference>
<dbReference type="AlphaFoldDB" id="A0A0U1PQI2"/>
<organism evidence="1 2">
    <name type="scientific">Pseudomonas frederiksbergensis</name>
    <dbReference type="NCBI Taxonomy" id="104087"/>
    <lineage>
        <taxon>Bacteria</taxon>
        <taxon>Pseudomonadati</taxon>
        <taxon>Pseudomonadota</taxon>
        <taxon>Gammaproteobacteria</taxon>
        <taxon>Pseudomonadales</taxon>
        <taxon>Pseudomonadaceae</taxon>
        <taxon>Pseudomonas</taxon>
    </lineage>
</organism>